<feature type="region of interest" description="Disordered" evidence="7">
    <location>
        <begin position="42"/>
        <end position="62"/>
    </location>
</feature>
<evidence type="ECO:0000313" key="10">
    <source>
        <dbReference type="Proteomes" id="UP000288805"/>
    </source>
</evidence>
<feature type="region of interest" description="Disordered" evidence="7">
    <location>
        <begin position="1"/>
        <end position="20"/>
    </location>
</feature>
<feature type="region of interest" description="Disordered" evidence="7">
    <location>
        <begin position="301"/>
        <end position="351"/>
    </location>
</feature>
<evidence type="ECO:0000256" key="6">
    <source>
        <dbReference type="SAM" id="Coils"/>
    </source>
</evidence>
<proteinExistence type="predicted"/>
<sequence>MASKSLGAQHTPSRGTKPVATLFPLRHPCQSRVYEIHPSFPQPSLSVSSSSSLYTRSKPTSPDSKVKLVEVTVSFLGNQTERISYVYREETKSGDGCYKNLNMVSEVPSDNDGCVAGETVVGRYPYCRLSPRKKNPGKVPKKIHKAEREKLKRDHLNVLFLELGNILESAQQNNGKACVLTDATRLLRDLLAQVDCLKRDNAALLSESHYVSMEKNELREDNSALEAQIKKLQSELEERIRSIPAWNSDPSQLDHNSTAPQLPEDHLMFPVTDHASQIAPVVGPVFVVPLHQDLQTFPQPNAAASNVSRPHARYPSPSDCWPSQILDSQLKTPEQHEVGSGTSSGTSSRGD</sequence>
<keyword evidence="2" id="KW-0805">Transcription regulation</keyword>
<protein>
    <submittedName>
        <fullName evidence="9">Transcription factor BHLH062</fullName>
    </submittedName>
</protein>
<feature type="compositionally biased region" description="Low complexity" evidence="7">
    <location>
        <begin position="42"/>
        <end position="61"/>
    </location>
</feature>
<evidence type="ECO:0000313" key="9">
    <source>
        <dbReference type="EMBL" id="RVW82621.1"/>
    </source>
</evidence>
<dbReference type="SUPFAM" id="SSF47459">
    <property type="entry name" value="HLH, helix-loop-helix DNA-binding domain"/>
    <property type="match status" value="1"/>
</dbReference>
<dbReference type="EMBL" id="QGNW01000237">
    <property type="protein sequence ID" value="RVW82621.1"/>
    <property type="molecule type" value="Genomic_DNA"/>
</dbReference>
<feature type="coiled-coil region" evidence="6">
    <location>
        <begin position="180"/>
        <end position="242"/>
    </location>
</feature>
<dbReference type="GO" id="GO:0003677">
    <property type="term" value="F:DNA binding"/>
    <property type="evidence" value="ECO:0007669"/>
    <property type="project" value="UniProtKB-KW"/>
</dbReference>
<comment type="caution">
    <text evidence="9">The sequence shown here is derived from an EMBL/GenBank/DDBJ whole genome shotgun (WGS) entry which is preliminary data.</text>
</comment>
<evidence type="ECO:0000256" key="4">
    <source>
        <dbReference type="ARBA" id="ARBA00023163"/>
    </source>
</evidence>
<feature type="compositionally biased region" description="Low complexity" evidence="7">
    <location>
        <begin position="339"/>
        <end position="351"/>
    </location>
</feature>
<feature type="domain" description="BHLH" evidence="8">
    <location>
        <begin position="140"/>
        <end position="190"/>
    </location>
</feature>
<accession>A0A438HDT7</accession>
<dbReference type="Proteomes" id="UP000288805">
    <property type="component" value="Unassembled WGS sequence"/>
</dbReference>
<gene>
    <name evidence="9" type="primary">BHLH062_0</name>
    <name evidence="9" type="ORF">CK203_037429</name>
</gene>
<dbReference type="AlphaFoldDB" id="A0A438HDT7"/>
<organism evidence="9 10">
    <name type="scientific">Vitis vinifera</name>
    <name type="common">Grape</name>
    <dbReference type="NCBI Taxonomy" id="29760"/>
    <lineage>
        <taxon>Eukaryota</taxon>
        <taxon>Viridiplantae</taxon>
        <taxon>Streptophyta</taxon>
        <taxon>Embryophyta</taxon>
        <taxon>Tracheophyta</taxon>
        <taxon>Spermatophyta</taxon>
        <taxon>Magnoliopsida</taxon>
        <taxon>eudicotyledons</taxon>
        <taxon>Gunneridae</taxon>
        <taxon>Pentapetalae</taxon>
        <taxon>rosids</taxon>
        <taxon>Vitales</taxon>
        <taxon>Vitaceae</taxon>
        <taxon>Viteae</taxon>
        <taxon>Vitis</taxon>
    </lineage>
</organism>
<comment type="subcellular location">
    <subcellularLocation>
        <location evidence="1">Nucleus</location>
    </subcellularLocation>
</comment>
<evidence type="ECO:0000256" key="3">
    <source>
        <dbReference type="ARBA" id="ARBA00023125"/>
    </source>
</evidence>
<dbReference type="Pfam" id="PF23177">
    <property type="entry name" value="bHLH_IRO3"/>
    <property type="match status" value="1"/>
</dbReference>
<evidence type="ECO:0000256" key="2">
    <source>
        <dbReference type="ARBA" id="ARBA00023015"/>
    </source>
</evidence>
<dbReference type="InterPro" id="IPR036638">
    <property type="entry name" value="HLH_DNA-bd_sf"/>
</dbReference>
<keyword evidence="3" id="KW-0238">DNA-binding</keyword>
<dbReference type="InterPro" id="IPR011598">
    <property type="entry name" value="bHLH_dom"/>
</dbReference>
<dbReference type="GO" id="GO:0046983">
    <property type="term" value="F:protein dimerization activity"/>
    <property type="evidence" value="ECO:0007669"/>
    <property type="project" value="InterPro"/>
</dbReference>
<keyword evidence="4" id="KW-0804">Transcription</keyword>
<name>A0A438HDT7_VITVI</name>
<evidence type="ECO:0000259" key="8">
    <source>
        <dbReference type="PROSITE" id="PS50888"/>
    </source>
</evidence>
<dbReference type="PANTHER" id="PTHR47075:SF9">
    <property type="entry name" value="TRANSCRIPTION FACTOR BHLH47"/>
    <property type="match status" value="1"/>
</dbReference>
<dbReference type="Gene3D" id="4.10.280.10">
    <property type="entry name" value="Helix-loop-helix DNA-binding domain"/>
    <property type="match status" value="1"/>
</dbReference>
<dbReference type="InterPro" id="IPR057075">
    <property type="entry name" value="bHLH_IRO3"/>
</dbReference>
<evidence type="ECO:0000256" key="5">
    <source>
        <dbReference type="ARBA" id="ARBA00023242"/>
    </source>
</evidence>
<dbReference type="GO" id="GO:0005634">
    <property type="term" value="C:nucleus"/>
    <property type="evidence" value="ECO:0007669"/>
    <property type="project" value="UniProtKB-SubCell"/>
</dbReference>
<dbReference type="PROSITE" id="PS50888">
    <property type="entry name" value="BHLH"/>
    <property type="match status" value="1"/>
</dbReference>
<dbReference type="PANTHER" id="PTHR47075">
    <property type="entry name" value="TRANSCRIPTION FACTOR BHLH47"/>
    <property type="match status" value="1"/>
</dbReference>
<keyword evidence="5" id="KW-0539">Nucleus</keyword>
<evidence type="ECO:0000256" key="7">
    <source>
        <dbReference type="SAM" id="MobiDB-lite"/>
    </source>
</evidence>
<reference evidence="9 10" key="1">
    <citation type="journal article" date="2018" name="PLoS Genet.">
        <title>Population sequencing reveals clonal diversity and ancestral inbreeding in the grapevine cultivar Chardonnay.</title>
        <authorList>
            <person name="Roach M.J."/>
            <person name="Johnson D.L."/>
            <person name="Bohlmann J."/>
            <person name="van Vuuren H.J."/>
            <person name="Jones S.J."/>
            <person name="Pretorius I.S."/>
            <person name="Schmidt S.A."/>
            <person name="Borneman A.R."/>
        </authorList>
    </citation>
    <scope>NUCLEOTIDE SEQUENCE [LARGE SCALE GENOMIC DNA]</scope>
    <source>
        <strain evidence="10">cv. Chardonnay</strain>
        <tissue evidence="9">Leaf</tissue>
    </source>
</reference>
<feature type="compositionally biased region" description="Polar residues" evidence="7">
    <location>
        <begin position="1"/>
        <end position="14"/>
    </location>
</feature>
<evidence type="ECO:0000256" key="1">
    <source>
        <dbReference type="ARBA" id="ARBA00004123"/>
    </source>
</evidence>
<keyword evidence="6" id="KW-0175">Coiled coil</keyword>